<comment type="caution">
    <text evidence="10">The sequence shown here is derived from an EMBL/GenBank/DDBJ whole genome shotgun (WGS) entry which is preliminary data.</text>
</comment>
<dbReference type="EC" id="3.1.3.15" evidence="3 8"/>
<dbReference type="SUPFAM" id="SSF89550">
    <property type="entry name" value="PHP domain-like"/>
    <property type="match status" value="1"/>
</dbReference>
<dbReference type="GO" id="GO:0004401">
    <property type="term" value="F:histidinol-phosphatase activity"/>
    <property type="evidence" value="ECO:0007669"/>
    <property type="project" value="UniProtKB-UniRule"/>
</dbReference>
<sequence>MSWTNYHSHCAYCDGSDLPVVYVAEAIAQGFAAYGFSSHAPIPFPTTWNMQMDKLPAYVAEIKALRNQYQAQIQIYVGLEVDFIPGLIGPRSKFIQEAGLDYTVGSVHFVDVLPDGRHWEIDNKPAVFAEGWEQIFKKDTRAAVTRYFELTRQMVREQCPTIVGHLDKIKMQNTNRFYFAETEDWYQEEVLKTLREIAAAGAIVEVNTRGLYQNKTTEVYPGRWILAQMKALQIPVTINSDAHKPREIAGKFDYAAQLLLETGYQQVQVLLNGTWQPIKLTTAGIGR</sequence>
<dbReference type="NCBIfam" id="TIGR01856">
    <property type="entry name" value="hisJ_fam"/>
    <property type="match status" value="1"/>
</dbReference>
<keyword evidence="6 8" id="KW-0368">Histidine biosynthesis</keyword>
<evidence type="ECO:0000256" key="8">
    <source>
        <dbReference type="RuleBase" id="RU366003"/>
    </source>
</evidence>
<evidence type="ECO:0000313" key="10">
    <source>
        <dbReference type="EMBL" id="RDC61851.1"/>
    </source>
</evidence>
<dbReference type="Gene3D" id="3.20.20.140">
    <property type="entry name" value="Metal-dependent hydrolases"/>
    <property type="match status" value="1"/>
</dbReference>
<organism evidence="10 11">
    <name type="scientific">Adhaeribacter pallidiroseus</name>
    <dbReference type="NCBI Taxonomy" id="2072847"/>
    <lineage>
        <taxon>Bacteria</taxon>
        <taxon>Pseudomonadati</taxon>
        <taxon>Bacteroidota</taxon>
        <taxon>Cytophagia</taxon>
        <taxon>Cytophagales</taxon>
        <taxon>Hymenobacteraceae</taxon>
        <taxon>Adhaeribacter</taxon>
    </lineage>
</organism>
<comment type="pathway">
    <text evidence="1 8">Amino-acid biosynthesis; L-histidine biosynthesis; L-histidine from 5-phospho-alpha-D-ribose 1-diphosphate: step 8/9.</text>
</comment>
<keyword evidence="4 8" id="KW-0028">Amino-acid biosynthesis</keyword>
<protein>
    <recommendedName>
        <fullName evidence="3 8">Histidinol-phosphatase</fullName>
        <shortName evidence="8">HolPase</shortName>
        <ecNumber evidence="3 8">3.1.3.15</ecNumber>
    </recommendedName>
</protein>
<dbReference type="NCBIfam" id="NF005996">
    <property type="entry name" value="PRK08123.1"/>
    <property type="match status" value="1"/>
</dbReference>
<feature type="domain" description="PHP" evidence="9">
    <location>
        <begin position="6"/>
        <end position="208"/>
    </location>
</feature>
<dbReference type="InterPro" id="IPR004013">
    <property type="entry name" value="PHP_dom"/>
</dbReference>
<dbReference type="GO" id="GO:0005737">
    <property type="term" value="C:cytoplasm"/>
    <property type="evidence" value="ECO:0007669"/>
    <property type="project" value="TreeGrafter"/>
</dbReference>
<gene>
    <name evidence="10" type="ORF">AHMF7616_00440</name>
</gene>
<dbReference type="PANTHER" id="PTHR21039">
    <property type="entry name" value="HISTIDINOL PHOSPHATASE-RELATED"/>
    <property type="match status" value="1"/>
</dbReference>
<dbReference type="UniPathway" id="UPA00031">
    <property type="reaction ID" value="UER00013"/>
</dbReference>
<evidence type="ECO:0000256" key="6">
    <source>
        <dbReference type="ARBA" id="ARBA00023102"/>
    </source>
</evidence>
<comment type="catalytic activity">
    <reaction evidence="7 8">
        <text>L-histidinol phosphate + H2O = L-histidinol + phosphate</text>
        <dbReference type="Rhea" id="RHEA:14465"/>
        <dbReference type="ChEBI" id="CHEBI:15377"/>
        <dbReference type="ChEBI" id="CHEBI:43474"/>
        <dbReference type="ChEBI" id="CHEBI:57699"/>
        <dbReference type="ChEBI" id="CHEBI:57980"/>
        <dbReference type="EC" id="3.1.3.15"/>
    </reaction>
</comment>
<proteinExistence type="inferred from homology"/>
<dbReference type="RefSeq" id="WP_115371372.1">
    <property type="nucleotide sequence ID" value="NZ_QASA01000001.1"/>
</dbReference>
<dbReference type="EMBL" id="QASA01000001">
    <property type="protein sequence ID" value="RDC61851.1"/>
    <property type="molecule type" value="Genomic_DNA"/>
</dbReference>
<keyword evidence="5 8" id="KW-0378">Hydrolase</keyword>
<dbReference type="Pfam" id="PF02811">
    <property type="entry name" value="PHP"/>
    <property type="match status" value="1"/>
</dbReference>
<evidence type="ECO:0000256" key="3">
    <source>
        <dbReference type="ARBA" id="ARBA00013085"/>
    </source>
</evidence>
<evidence type="ECO:0000259" key="9">
    <source>
        <dbReference type="Pfam" id="PF02811"/>
    </source>
</evidence>
<dbReference type="CDD" id="cd12110">
    <property type="entry name" value="PHP_HisPPase_Hisj_like"/>
    <property type="match status" value="1"/>
</dbReference>
<evidence type="ECO:0000256" key="2">
    <source>
        <dbReference type="ARBA" id="ARBA00009152"/>
    </source>
</evidence>
<dbReference type="OrthoDB" id="9775255at2"/>
<evidence type="ECO:0000256" key="1">
    <source>
        <dbReference type="ARBA" id="ARBA00004970"/>
    </source>
</evidence>
<dbReference type="Proteomes" id="UP000253919">
    <property type="component" value="Unassembled WGS sequence"/>
</dbReference>
<reference evidence="10 11" key="1">
    <citation type="submission" date="2018-04" db="EMBL/GenBank/DDBJ databases">
        <title>Adhaeribacter sp. HMF7616 genome sequencing and assembly.</title>
        <authorList>
            <person name="Kang H."/>
            <person name="Kang J."/>
            <person name="Cha I."/>
            <person name="Kim H."/>
            <person name="Joh K."/>
        </authorList>
    </citation>
    <scope>NUCLEOTIDE SEQUENCE [LARGE SCALE GENOMIC DNA]</scope>
    <source>
        <strain evidence="10 11">HMF7616</strain>
    </source>
</reference>
<comment type="similarity">
    <text evidence="2 8">Belongs to the PHP hydrolase family. HisK subfamily.</text>
</comment>
<evidence type="ECO:0000313" key="11">
    <source>
        <dbReference type="Proteomes" id="UP000253919"/>
    </source>
</evidence>
<dbReference type="InterPro" id="IPR016195">
    <property type="entry name" value="Pol/histidinol_Pase-like"/>
</dbReference>
<evidence type="ECO:0000256" key="5">
    <source>
        <dbReference type="ARBA" id="ARBA00022801"/>
    </source>
</evidence>
<dbReference type="PANTHER" id="PTHR21039:SF0">
    <property type="entry name" value="HISTIDINOL-PHOSPHATASE"/>
    <property type="match status" value="1"/>
</dbReference>
<evidence type="ECO:0000256" key="7">
    <source>
        <dbReference type="ARBA" id="ARBA00049158"/>
    </source>
</evidence>
<dbReference type="GO" id="GO:0000105">
    <property type="term" value="P:L-histidine biosynthetic process"/>
    <property type="evidence" value="ECO:0007669"/>
    <property type="project" value="UniProtKB-UniRule"/>
</dbReference>
<dbReference type="InterPro" id="IPR010140">
    <property type="entry name" value="Histidinol_P_phosphatase_HisJ"/>
</dbReference>
<accession>A0A369QAC1</accession>
<keyword evidence="11" id="KW-1185">Reference proteome</keyword>
<evidence type="ECO:0000256" key="4">
    <source>
        <dbReference type="ARBA" id="ARBA00022605"/>
    </source>
</evidence>
<dbReference type="AlphaFoldDB" id="A0A369QAC1"/>
<name>A0A369QAC1_9BACT</name>